<comment type="caution">
    <text evidence="2">The sequence shown here is derived from an EMBL/GenBank/DDBJ whole genome shotgun (WGS) entry which is preliminary data.</text>
</comment>
<evidence type="ECO:0000313" key="2">
    <source>
        <dbReference type="EMBL" id="RRT34463.1"/>
    </source>
</evidence>
<sequence length="165" mass="18200">MAPTVHGNATTTKRIGAIEENKNKQSLQVEDGVKNLDDWQIEPSPTLPPFPLKKILLSLDCGPQSPGPFSPRSRLRGDQPRARNRGLGQGEKEASGERRIGAMEGRFSIRTWLGCSKSVAMFQKGVTHPQSEDLVWLASVSKASLFAKPYDVVLLGQRSSRRSIY</sequence>
<evidence type="ECO:0000256" key="1">
    <source>
        <dbReference type="SAM" id="MobiDB-lite"/>
    </source>
</evidence>
<organism evidence="2 3">
    <name type="scientific">Ensete ventricosum</name>
    <name type="common">Abyssinian banana</name>
    <name type="synonym">Musa ensete</name>
    <dbReference type="NCBI Taxonomy" id="4639"/>
    <lineage>
        <taxon>Eukaryota</taxon>
        <taxon>Viridiplantae</taxon>
        <taxon>Streptophyta</taxon>
        <taxon>Embryophyta</taxon>
        <taxon>Tracheophyta</taxon>
        <taxon>Spermatophyta</taxon>
        <taxon>Magnoliopsida</taxon>
        <taxon>Liliopsida</taxon>
        <taxon>Zingiberales</taxon>
        <taxon>Musaceae</taxon>
        <taxon>Ensete</taxon>
    </lineage>
</organism>
<gene>
    <name evidence="2" type="ORF">B296_00042192</name>
</gene>
<feature type="region of interest" description="Disordered" evidence="1">
    <location>
        <begin position="1"/>
        <end position="23"/>
    </location>
</feature>
<dbReference type="EMBL" id="AMZH03026760">
    <property type="protein sequence ID" value="RRT34463.1"/>
    <property type="molecule type" value="Genomic_DNA"/>
</dbReference>
<feature type="region of interest" description="Disordered" evidence="1">
    <location>
        <begin position="61"/>
        <end position="98"/>
    </location>
</feature>
<evidence type="ECO:0000313" key="3">
    <source>
        <dbReference type="Proteomes" id="UP000287651"/>
    </source>
</evidence>
<accession>A0A426X4Q5</accession>
<reference evidence="2 3" key="1">
    <citation type="journal article" date="2014" name="Agronomy (Basel)">
        <title>A Draft Genome Sequence for Ensete ventricosum, the Drought-Tolerant Tree Against Hunger.</title>
        <authorList>
            <person name="Harrison J."/>
            <person name="Moore K.A."/>
            <person name="Paszkiewicz K."/>
            <person name="Jones T."/>
            <person name="Grant M."/>
            <person name="Ambacheew D."/>
            <person name="Muzemil S."/>
            <person name="Studholme D.J."/>
        </authorList>
    </citation>
    <scope>NUCLEOTIDE SEQUENCE [LARGE SCALE GENOMIC DNA]</scope>
</reference>
<dbReference type="AlphaFoldDB" id="A0A426X4Q5"/>
<proteinExistence type="predicted"/>
<dbReference type="Proteomes" id="UP000287651">
    <property type="component" value="Unassembled WGS sequence"/>
</dbReference>
<protein>
    <submittedName>
        <fullName evidence="2">Uncharacterized protein</fullName>
    </submittedName>
</protein>
<name>A0A426X4Q5_ENSVE</name>